<dbReference type="Proteomes" id="UP000887565">
    <property type="component" value="Unplaced"/>
</dbReference>
<evidence type="ECO:0000313" key="2">
    <source>
        <dbReference type="WBParaSite" id="nRc.2.0.1.t44066-RA"/>
    </source>
</evidence>
<dbReference type="WBParaSite" id="nRc.2.0.1.t44066-RA">
    <property type="protein sequence ID" value="nRc.2.0.1.t44066-RA"/>
    <property type="gene ID" value="nRc.2.0.1.g44066"/>
</dbReference>
<keyword evidence="1" id="KW-1185">Reference proteome</keyword>
<dbReference type="AlphaFoldDB" id="A0A915KZ21"/>
<protein>
    <submittedName>
        <fullName evidence="2">Uncharacterized protein</fullName>
    </submittedName>
</protein>
<sequence length="137" mass="15530">MIKCFILDNNSNDQCIIGTGFLVHPDIHAIINFKDNYIKIQDLKSLLKVIAVIRLLKKSFLSAKCNNILEGIREEERQWVTRMVFPSTSALIPDLIIQPLTNNQVATEFQVETAIDNITNGTCLLLFIDNMPNSIKL</sequence>
<accession>A0A915KZ21</accession>
<reference evidence="2" key="1">
    <citation type="submission" date="2022-11" db="UniProtKB">
        <authorList>
            <consortium name="WormBaseParasite"/>
        </authorList>
    </citation>
    <scope>IDENTIFICATION</scope>
</reference>
<organism evidence="1 2">
    <name type="scientific">Romanomermis culicivorax</name>
    <name type="common">Nematode worm</name>
    <dbReference type="NCBI Taxonomy" id="13658"/>
    <lineage>
        <taxon>Eukaryota</taxon>
        <taxon>Metazoa</taxon>
        <taxon>Ecdysozoa</taxon>
        <taxon>Nematoda</taxon>
        <taxon>Enoplea</taxon>
        <taxon>Dorylaimia</taxon>
        <taxon>Mermithida</taxon>
        <taxon>Mermithoidea</taxon>
        <taxon>Mermithidae</taxon>
        <taxon>Romanomermis</taxon>
    </lineage>
</organism>
<evidence type="ECO:0000313" key="1">
    <source>
        <dbReference type="Proteomes" id="UP000887565"/>
    </source>
</evidence>
<proteinExistence type="predicted"/>
<name>A0A915KZ21_ROMCU</name>